<gene>
    <name evidence="1" type="ORF">Vadar_024199</name>
</gene>
<reference evidence="1 2" key="1">
    <citation type="journal article" date="2021" name="Hortic Res">
        <title>High-quality reference genome and annotation aids understanding of berry development for evergreen blueberry (Vaccinium darrowii).</title>
        <authorList>
            <person name="Yu J."/>
            <person name="Hulse-Kemp A.M."/>
            <person name="Babiker E."/>
            <person name="Staton M."/>
        </authorList>
    </citation>
    <scope>NUCLEOTIDE SEQUENCE [LARGE SCALE GENOMIC DNA]</scope>
    <source>
        <strain evidence="2">cv. NJ 8807/NJ 8810</strain>
        <tissue evidence="1">Young leaf</tissue>
    </source>
</reference>
<organism evidence="1 2">
    <name type="scientific">Vaccinium darrowii</name>
    <dbReference type="NCBI Taxonomy" id="229202"/>
    <lineage>
        <taxon>Eukaryota</taxon>
        <taxon>Viridiplantae</taxon>
        <taxon>Streptophyta</taxon>
        <taxon>Embryophyta</taxon>
        <taxon>Tracheophyta</taxon>
        <taxon>Spermatophyta</taxon>
        <taxon>Magnoliopsida</taxon>
        <taxon>eudicotyledons</taxon>
        <taxon>Gunneridae</taxon>
        <taxon>Pentapetalae</taxon>
        <taxon>asterids</taxon>
        <taxon>Ericales</taxon>
        <taxon>Ericaceae</taxon>
        <taxon>Vaccinioideae</taxon>
        <taxon>Vaccinieae</taxon>
        <taxon>Vaccinium</taxon>
    </lineage>
</organism>
<accession>A0ACB7X3F5</accession>
<dbReference type="Proteomes" id="UP000828048">
    <property type="component" value="Chromosome 2"/>
</dbReference>
<protein>
    <submittedName>
        <fullName evidence="1">Uncharacterized protein</fullName>
    </submittedName>
</protein>
<name>A0ACB7X3F5_9ERIC</name>
<keyword evidence="2" id="KW-1185">Reference proteome</keyword>
<dbReference type="EMBL" id="CM037152">
    <property type="protein sequence ID" value="KAH7835232.1"/>
    <property type="molecule type" value="Genomic_DNA"/>
</dbReference>
<comment type="caution">
    <text evidence="1">The sequence shown here is derived from an EMBL/GenBank/DDBJ whole genome shotgun (WGS) entry which is preliminary data.</text>
</comment>
<sequence length="945" mass="104538">MSFSSPNTQVLPSQACPQGPRPPYQTCRWGPGLLLSRAPKAPGSFSSGLQGPRPPSQAHPQGSGLLLKRAPGTPASFSSAPPRLRAPSQAGSRDPGLLLRHAPRAPASFSGAVLRPRPPFQARPQGAGLLLRWAPRTPASFSGAPPGCRPPFQCICSLAGVNLASLPCSAFSNSDLFYESSANIPRNTQHRHQSHKHLLGIDTWAVFAILFVVFNLLIIQFVGILMALKRLSSNWEDGDGSEVPRQGSKRRLTFACGVRDVLKGLAMQEFVIKLEPLLRKVVREELDRKLLSFSHPSPRSSLNQLEPSHARTWQLHFVDTLPSTLFTGNKIESEHNQPVEIVIIDAVTKNRATSLPLPSIKVEIVVLDGDFGPDDQEDWTEQEFNAKVVRQREGKRPLVTGECVVTLKGGAGYISDVSFTDNSKWMKSGKFRLGARAVPTNSVALRIREAKSKAFVVKDRRGELYQKHSCPNLSDEIWRLTKIAKGGKFHERLASKGIETVKDFLRFYYVDRSSLRNILGGGGGVPNKTWKTIAEHATACVLDKQYYMYSRDAGMVGLVLNSVWKVVGAVFEGQNYEMDKLNPLQKGLVENLKRHAYENLGDLVPIDEPPVFGLGVVPASLQPVNFGDLFPIDEPPVFRPGMVPASLQSVNLPGVHQDQQNLQLASNHVETSLPYLYEQQDQFQLEVSVEQHSHPMQFFPPTSTHNLMSMDSHSAPYGEGNSWAPGGSLGPLMQIGNQTADDSFQIDGLFYASSNEAVGKRKLRSSSSRRRRSRRRRRRSAAAMDREGGSNGSSYYAVLGIRKDASFSDIRSAYRKLALKWHPDRWTKNPAGAGEANHRFQRVQEAYSVLSDENKRSMYDAGVLDLFDEDDGMGDFMHDLMKMMDDNNKVSAEQESLEDLQRSFMEAFGADLASYYGSENPTAKKRTRDGPSTAKSTKRSSSSRC</sequence>
<evidence type="ECO:0000313" key="2">
    <source>
        <dbReference type="Proteomes" id="UP000828048"/>
    </source>
</evidence>
<proteinExistence type="predicted"/>
<evidence type="ECO:0000313" key="1">
    <source>
        <dbReference type="EMBL" id="KAH7835232.1"/>
    </source>
</evidence>